<comment type="caution">
    <text evidence="1">The sequence shown here is derived from an EMBL/GenBank/DDBJ whole genome shotgun (WGS) entry which is preliminary data.</text>
</comment>
<evidence type="ECO:0000313" key="2">
    <source>
        <dbReference type="Proteomes" id="UP000552241"/>
    </source>
</evidence>
<evidence type="ECO:0000313" key="1">
    <source>
        <dbReference type="EMBL" id="MBA5629534.1"/>
    </source>
</evidence>
<dbReference type="RefSeq" id="WP_182043086.1">
    <property type="nucleotide sequence ID" value="NZ_JACDZE010000001.1"/>
</dbReference>
<gene>
    <name evidence="1" type="ORF">HU137_07095</name>
</gene>
<dbReference type="GO" id="GO:0051301">
    <property type="term" value="P:cell division"/>
    <property type="evidence" value="ECO:0007669"/>
    <property type="project" value="UniProtKB-KW"/>
</dbReference>
<accession>A0A838ZM01</accession>
<keyword evidence="1" id="KW-0132">Cell division</keyword>
<dbReference type="AlphaFoldDB" id="A0A838ZM01"/>
<keyword evidence="1" id="KW-0131">Cell cycle</keyword>
<dbReference type="EMBL" id="JACDZE010000001">
    <property type="protein sequence ID" value="MBA5629534.1"/>
    <property type="molecule type" value="Genomic_DNA"/>
</dbReference>
<sequence>MSTKWTLVKTVLGIVVLIFLVSFSAKRHGCKPVTDVKIKVDHESGKFFVNDSLVRKVLEGKQFKVSEVALGNMEVDQVESLLDRNSFIKKSEVFQDVNGELNVKIYQETPIARINTGVDEFYLSEDLNKMPLSTLHSAEVLIVGGRIEEEDFEGLKDLTEYISADKLLKKHIIAVKKEKPNSFILLVNKGDYIIEFGELKNFDSKFEKLKLFYDQFLGKVGLNYYERINLRYNNQIVATKRINDDKQ</sequence>
<protein>
    <submittedName>
        <fullName evidence="1">Cell division protein FtsQ</fullName>
    </submittedName>
</protein>
<reference evidence="1 2" key="1">
    <citation type="submission" date="2020-07" db="EMBL/GenBank/DDBJ databases">
        <title>Moheibacter lacus sp. nov., a member of the family Flavobacteriaceae isolated from freshwater lake sediment.</title>
        <authorList>
            <person name="Liu Y."/>
        </authorList>
    </citation>
    <scope>NUCLEOTIDE SEQUENCE [LARGE SCALE GENOMIC DNA]</scope>
    <source>
        <strain evidence="1 2">BDHS18</strain>
    </source>
</reference>
<dbReference type="Proteomes" id="UP000552241">
    <property type="component" value="Unassembled WGS sequence"/>
</dbReference>
<name>A0A838ZM01_9FLAO</name>
<organism evidence="1 2">
    <name type="scientific">Moheibacter lacus</name>
    <dbReference type="NCBI Taxonomy" id="2745851"/>
    <lineage>
        <taxon>Bacteria</taxon>
        <taxon>Pseudomonadati</taxon>
        <taxon>Bacteroidota</taxon>
        <taxon>Flavobacteriia</taxon>
        <taxon>Flavobacteriales</taxon>
        <taxon>Weeksellaceae</taxon>
        <taxon>Moheibacter</taxon>
    </lineage>
</organism>
<keyword evidence="2" id="KW-1185">Reference proteome</keyword>
<proteinExistence type="predicted"/>